<dbReference type="AlphaFoldDB" id="A0A9N9L8V9"/>
<organism evidence="1 2">
    <name type="scientific">Hymenoscyphus fraxineus</name>
    <dbReference type="NCBI Taxonomy" id="746836"/>
    <lineage>
        <taxon>Eukaryota</taxon>
        <taxon>Fungi</taxon>
        <taxon>Dikarya</taxon>
        <taxon>Ascomycota</taxon>
        <taxon>Pezizomycotina</taxon>
        <taxon>Leotiomycetes</taxon>
        <taxon>Helotiales</taxon>
        <taxon>Helotiaceae</taxon>
        <taxon>Hymenoscyphus</taxon>
    </lineage>
</organism>
<dbReference type="InterPro" id="IPR011009">
    <property type="entry name" value="Kinase-like_dom_sf"/>
</dbReference>
<evidence type="ECO:0000313" key="1">
    <source>
        <dbReference type="EMBL" id="CAG8960133.1"/>
    </source>
</evidence>
<dbReference type="OrthoDB" id="3562480at2759"/>
<gene>
    <name evidence="1" type="ORF">HYFRA_00010612</name>
</gene>
<proteinExistence type="predicted"/>
<keyword evidence="2" id="KW-1185">Reference proteome</keyword>
<evidence type="ECO:0008006" key="3">
    <source>
        <dbReference type="Google" id="ProtNLM"/>
    </source>
</evidence>
<protein>
    <recommendedName>
        <fullName evidence="3">Protein kinase domain-containing protein</fullName>
    </recommendedName>
</protein>
<accession>A0A9N9L8V9</accession>
<name>A0A9N9L8V9_9HELO</name>
<dbReference type="EMBL" id="CAJVRL010000096">
    <property type="protein sequence ID" value="CAG8960133.1"/>
    <property type="molecule type" value="Genomic_DNA"/>
</dbReference>
<dbReference type="Proteomes" id="UP000696280">
    <property type="component" value="Unassembled WGS sequence"/>
</dbReference>
<reference evidence="1" key="1">
    <citation type="submission" date="2021-07" db="EMBL/GenBank/DDBJ databases">
        <authorList>
            <person name="Durling M."/>
        </authorList>
    </citation>
    <scope>NUCLEOTIDE SEQUENCE</scope>
</reference>
<dbReference type="Gene3D" id="1.10.510.10">
    <property type="entry name" value="Transferase(Phosphotransferase) domain 1"/>
    <property type="match status" value="1"/>
</dbReference>
<dbReference type="SUPFAM" id="SSF56112">
    <property type="entry name" value="Protein kinase-like (PK-like)"/>
    <property type="match status" value="1"/>
</dbReference>
<comment type="caution">
    <text evidence="1">The sequence shown here is derived from an EMBL/GenBank/DDBJ whole genome shotgun (WGS) entry which is preliminary data.</text>
</comment>
<evidence type="ECO:0000313" key="2">
    <source>
        <dbReference type="Proteomes" id="UP000696280"/>
    </source>
</evidence>
<sequence>MEPVGLAASIITLCYLGIEGVKLARTLYNAPQELETLQEQLQSLRDLIQDTEETHNYKQNTMIEKSLTKARSVTEQLHQFIQAKLLKNQNGGSSRARRRAWKRYKAKVQKYHLAITESRENILAALNVNASLSIVSQDVHITNKTVFAIDKKVNMIQESISTAKMAIQHQTKLIKGLVSASYEKSDAEELCPAYLPYRSLDTIADEAQELEAGSCKAEDKPESSFEFIRFEDLGTQSQRTWQYHRHPTPFGLLENSPNFALESYTLEDCLPSYKLLSFDGCEKQSNEFFRINSYCAFYALSPRRWHRLFLSVVISRDSPYWDCLKLPIQKASKGQLSHYIRQGVEDFLSADNEFHDDQHCTIQIGENIKLGQDCFPDLKIRTRKIGENMNSESIFRKLNDIGCPAYRENELVRFIGGAEGRRGERQFATYAHPFMLSEIRFGTEQPSADQLYTIQVLHCLTGNPTVAKFHGIIVSSRQRQLTGYLIDSLTGTNLCGKMYELKLEDKPSWNQRESWGRNIVESVYQVHSKGFVVGTLAYDVVFHQAILINEFNKAILLKSRSKFNKKGRKRGFLPPEYRNLSVKQYMINVTPQIDIFQLGMLLWILAEDEIYVTSSYLCQKVGCYSENCQKDHSDPVSLPELPDHIPQYWKDIVAACRTPDPNHRPPAWKILQSFPPDLRSDFQGKQSRQSCAANIEDLSIFSQKLNVRALCGFCHAETTKQTFHCDICDGGEFDMCFSCLSENKHCSNKDHFLIERREGKAIQIQTEKFYSSPGPDGARKIVVF</sequence>